<dbReference type="EMBL" id="RCVN01000004">
    <property type="protein sequence ID" value="RMI85601.1"/>
    <property type="molecule type" value="Genomic_DNA"/>
</dbReference>
<sequence>MDGLLKEFKQRMHIFHSSEDESLKQILQKSYIAIQSICGDFDLEQNPIGQELVMERSRYVYNEQLQFFHKNFSTLLLDFGLANKIYGGEDFGADEIQK</sequence>
<evidence type="ECO:0000313" key="1">
    <source>
        <dbReference type="EMBL" id="RMI85601.1"/>
    </source>
</evidence>
<name>A0AAQ0MID2_9STAP</name>
<protein>
    <submittedName>
        <fullName evidence="1">Phage gp6-like head-tail connector protein</fullName>
    </submittedName>
</protein>
<reference evidence="1 2" key="1">
    <citation type="submission" date="2018-10" db="EMBL/GenBank/DDBJ databases">
        <title>Staphylococcus pseudoxylosus sp. nov., isolated from bovine mastitis.</title>
        <authorList>
            <person name="Macfadyen A.C."/>
            <person name="Leroy S."/>
            <person name="Harrison E.M."/>
            <person name="Parkhill J."/>
            <person name="Holmes M.A."/>
            <person name="Paterson G.K."/>
        </authorList>
    </citation>
    <scope>NUCLEOTIDE SEQUENCE [LARGE SCALE GENOMIC DNA]</scope>
    <source>
        <strain evidence="1 2">S04009</strain>
    </source>
</reference>
<comment type="caution">
    <text evidence="1">The sequence shown here is derived from an EMBL/GenBank/DDBJ whole genome shotgun (WGS) entry which is preliminary data.</text>
</comment>
<gene>
    <name evidence="1" type="ORF">D9V42_04320</name>
</gene>
<dbReference type="Proteomes" id="UP000269505">
    <property type="component" value="Unassembled WGS sequence"/>
</dbReference>
<accession>A0AAQ0MID2</accession>
<proteinExistence type="predicted"/>
<dbReference type="RefSeq" id="WP_122063348.1">
    <property type="nucleotide sequence ID" value="NZ_JAHCSS010000015.1"/>
</dbReference>
<organism evidence="1 2">
    <name type="scientific">Staphylococcus pseudoxylosus</name>
    <dbReference type="NCBI Taxonomy" id="2282419"/>
    <lineage>
        <taxon>Bacteria</taxon>
        <taxon>Bacillati</taxon>
        <taxon>Bacillota</taxon>
        <taxon>Bacilli</taxon>
        <taxon>Bacillales</taxon>
        <taxon>Staphylococcaceae</taxon>
        <taxon>Staphylococcus</taxon>
    </lineage>
</organism>
<dbReference type="AlphaFoldDB" id="A0AAQ0MID2"/>
<keyword evidence="2" id="KW-1185">Reference proteome</keyword>
<evidence type="ECO:0000313" key="2">
    <source>
        <dbReference type="Proteomes" id="UP000269505"/>
    </source>
</evidence>